<dbReference type="EMBL" id="BAABAK010000011">
    <property type="protein sequence ID" value="GAA3971349.1"/>
    <property type="molecule type" value="Genomic_DNA"/>
</dbReference>
<evidence type="ECO:0000313" key="1">
    <source>
        <dbReference type="EMBL" id="GAA3971349.1"/>
    </source>
</evidence>
<name>A0ABP7PWQ6_9SPHI</name>
<dbReference type="RefSeq" id="WP_344767468.1">
    <property type="nucleotide sequence ID" value="NZ_BAABAK010000011.1"/>
</dbReference>
<evidence type="ECO:0000313" key="2">
    <source>
        <dbReference type="Proteomes" id="UP001501081"/>
    </source>
</evidence>
<protein>
    <submittedName>
        <fullName evidence="1">Uncharacterized protein</fullName>
    </submittedName>
</protein>
<sequence>MIVTVLAILETDFVPQKNLAKIMNERLERAAKELQQVHLKTLSGSGFSTDDLIVYLSYNPKFKIRFRVVNDVPSDVEYFVNELCARLGYMPWKTALLERINLLG</sequence>
<reference evidence="2" key="1">
    <citation type="journal article" date="2019" name="Int. J. Syst. Evol. Microbiol.">
        <title>The Global Catalogue of Microorganisms (GCM) 10K type strain sequencing project: providing services to taxonomists for standard genome sequencing and annotation.</title>
        <authorList>
            <consortium name="The Broad Institute Genomics Platform"/>
            <consortium name="The Broad Institute Genome Sequencing Center for Infectious Disease"/>
            <person name="Wu L."/>
            <person name="Ma J."/>
        </authorList>
    </citation>
    <scope>NUCLEOTIDE SEQUENCE [LARGE SCALE GENOMIC DNA]</scope>
    <source>
        <strain evidence="2">JCM 17338</strain>
    </source>
</reference>
<keyword evidence="2" id="KW-1185">Reference proteome</keyword>
<gene>
    <name evidence="1" type="ORF">GCM10022246_24790</name>
</gene>
<dbReference type="Proteomes" id="UP001501081">
    <property type="component" value="Unassembled WGS sequence"/>
</dbReference>
<comment type="caution">
    <text evidence="1">The sequence shown here is derived from an EMBL/GenBank/DDBJ whole genome shotgun (WGS) entry which is preliminary data.</text>
</comment>
<organism evidence="1 2">
    <name type="scientific">Pedobacter ginsengiterrae</name>
    <dbReference type="NCBI Taxonomy" id="871696"/>
    <lineage>
        <taxon>Bacteria</taxon>
        <taxon>Pseudomonadati</taxon>
        <taxon>Bacteroidota</taxon>
        <taxon>Sphingobacteriia</taxon>
        <taxon>Sphingobacteriales</taxon>
        <taxon>Sphingobacteriaceae</taxon>
        <taxon>Pedobacter</taxon>
    </lineage>
</organism>
<proteinExistence type="predicted"/>
<accession>A0ABP7PWQ6</accession>